<dbReference type="EnsemblPlants" id="AET2Gv20599700.12">
    <property type="protein sequence ID" value="AET2Gv20599700.12"/>
    <property type="gene ID" value="AET2Gv20599700"/>
</dbReference>
<protein>
    <submittedName>
        <fullName evidence="1">Uncharacterized protein</fullName>
    </submittedName>
</protein>
<reference evidence="1" key="5">
    <citation type="journal article" date="2021" name="G3 (Bethesda)">
        <title>Aegilops tauschii genome assembly Aet v5.0 features greater sequence contiguity and improved annotation.</title>
        <authorList>
            <person name="Wang L."/>
            <person name="Zhu T."/>
            <person name="Rodriguez J.C."/>
            <person name="Deal K.R."/>
            <person name="Dubcovsky J."/>
            <person name="McGuire P.E."/>
            <person name="Lux T."/>
            <person name="Spannagl M."/>
            <person name="Mayer K.F.X."/>
            <person name="Baldrich P."/>
            <person name="Meyers B.C."/>
            <person name="Huo N."/>
            <person name="Gu Y.Q."/>
            <person name="Zhou H."/>
            <person name="Devos K.M."/>
            <person name="Bennetzen J.L."/>
            <person name="Unver T."/>
            <person name="Budak H."/>
            <person name="Gulick P.J."/>
            <person name="Galiba G."/>
            <person name="Kalapos B."/>
            <person name="Nelson D.R."/>
            <person name="Li P."/>
            <person name="You F.M."/>
            <person name="Luo M.C."/>
            <person name="Dvorak J."/>
        </authorList>
    </citation>
    <scope>NUCLEOTIDE SEQUENCE [LARGE SCALE GENOMIC DNA]</scope>
    <source>
        <strain evidence="1">cv. AL8/78</strain>
    </source>
</reference>
<reference evidence="2" key="1">
    <citation type="journal article" date="2014" name="Science">
        <title>Ancient hybridizations among the ancestral genomes of bread wheat.</title>
        <authorList>
            <consortium name="International Wheat Genome Sequencing Consortium,"/>
            <person name="Marcussen T."/>
            <person name="Sandve S.R."/>
            <person name="Heier L."/>
            <person name="Spannagl M."/>
            <person name="Pfeifer M."/>
            <person name="Jakobsen K.S."/>
            <person name="Wulff B.B."/>
            <person name="Steuernagel B."/>
            <person name="Mayer K.F."/>
            <person name="Olsen O.A."/>
        </authorList>
    </citation>
    <scope>NUCLEOTIDE SEQUENCE [LARGE SCALE GENOMIC DNA]</scope>
    <source>
        <strain evidence="2">cv. AL8/78</strain>
    </source>
</reference>
<evidence type="ECO:0000313" key="1">
    <source>
        <dbReference type="EnsemblPlants" id="AET2Gv20599700.12"/>
    </source>
</evidence>
<dbReference type="Gramene" id="AET2Gv20599700.12">
    <property type="protein sequence ID" value="AET2Gv20599700.12"/>
    <property type="gene ID" value="AET2Gv20599700"/>
</dbReference>
<dbReference type="Proteomes" id="UP000015105">
    <property type="component" value="Chromosome 2D"/>
</dbReference>
<organism evidence="1 2">
    <name type="scientific">Aegilops tauschii subsp. strangulata</name>
    <name type="common">Goatgrass</name>
    <dbReference type="NCBI Taxonomy" id="200361"/>
    <lineage>
        <taxon>Eukaryota</taxon>
        <taxon>Viridiplantae</taxon>
        <taxon>Streptophyta</taxon>
        <taxon>Embryophyta</taxon>
        <taxon>Tracheophyta</taxon>
        <taxon>Spermatophyta</taxon>
        <taxon>Magnoliopsida</taxon>
        <taxon>Liliopsida</taxon>
        <taxon>Poales</taxon>
        <taxon>Poaceae</taxon>
        <taxon>BOP clade</taxon>
        <taxon>Pooideae</taxon>
        <taxon>Triticodae</taxon>
        <taxon>Triticeae</taxon>
        <taxon>Triticinae</taxon>
        <taxon>Aegilops</taxon>
    </lineage>
</organism>
<reference evidence="2" key="2">
    <citation type="journal article" date="2017" name="Nat. Plants">
        <title>The Aegilops tauschii genome reveals multiple impacts of transposons.</title>
        <authorList>
            <person name="Zhao G."/>
            <person name="Zou C."/>
            <person name="Li K."/>
            <person name="Wang K."/>
            <person name="Li T."/>
            <person name="Gao L."/>
            <person name="Zhang X."/>
            <person name="Wang H."/>
            <person name="Yang Z."/>
            <person name="Liu X."/>
            <person name="Jiang W."/>
            <person name="Mao L."/>
            <person name="Kong X."/>
            <person name="Jiao Y."/>
            <person name="Jia J."/>
        </authorList>
    </citation>
    <scope>NUCLEOTIDE SEQUENCE [LARGE SCALE GENOMIC DNA]</scope>
    <source>
        <strain evidence="2">cv. AL8/78</strain>
    </source>
</reference>
<reference evidence="1" key="3">
    <citation type="journal article" date="2017" name="Nature">
        <title>Genome sequence of the progenitor of the wheat D genome Aegilops tauschii.</title>
        <authorList>
            <person name="Luo M.C."/>
            <person name="Gu Y.Q."/>
            <person name="Puiu D."/>
            <person name="Wang H."/>
            <person name="Twardziok S.O."/>
            <person name="Deal K.R."/>
            <person name="Huo N."/>
            <person name="Zhu T."/>
            <person name="Wang L."/>
            <person name="Wang Y."/>
            <person name="McGuire P.E."/>
            <person name="Liu S."/>
            <person name="Long H."/>
            <person name="Ramasamy R.K."/>
            <person name="Rodriguez J.C."/>
            <person name="Van S.L."/>
            <person name="Yuan L."/>
            <person name="Wang Z."/>
            <person name="Xia Z."/>
            <person name="Xiao L."/>
            <person name="Anderson O.D."/>
            <person name="Ouyang S."/>
            <person name="Liang Y."/>
            <person name="Zimin A.V."/>
            <person name="Pertea G."/>
            <person name="Qi P."/>
            <person name="Bennetzen J.L."/>
            <person name="Dai X."/>
            <person name="Dawson M.W."/>
            <person name="Muller H.G."/>
            <person name="Kugler K."/>
            <person name="Rivarola-Duarte L."/>
            <person name="Spannagl M."/>
            <person name="Mayer K.F.X."/>
            <person name="Lu F.H."/>
            <person name="Bevan M.W."/>
            <person name="Leroy P."/>
            <person name="Li P."/>
            <person name="You F.M."/>
            <person name="Sun Q."/>
            <person name="Liu Z."/>
            <person name="Lyons E."/>
            <person name="Wicker T."/>
            <person name="Salzberg S.L."/>
            <person name="Devos K.M."/>
            <person name="Dvorak J."/>
        </authorList>
    </citation>
    <scope>NUCLEOTIDE SEQUENCE [LARGE SCALE GENOMIC DNA]</scope>
    <source>
        <strain evidence="1">cv. AL8/78</strain>
    </source>
</reference>
<sequence>MGGAYWPTLLNSGRVSLDWAAKMANSGTSVATGSSSDTLYKELWHACARPLITVPHQALQASPEVPSSSFTVMPN</sequence>
<evidence type="ECO:0000313" key="2">
    <source>
        <dbReference type="Proteomes" id="UP000015105"/>
    </source>
</evidence>
<name>A0A453BQR0_AEGTS</name>
<proteinExistence type="predicted"/>
<accession>A0A453BQR0</accession>
<dbReference type="AlphaFoldDB" id="A0A453BQR0"/>
<reference evidence="1" key="4">
    <citation type="submission" date="2019-03" db="UniProtKB">
        <authorList>
            <consortium name="EnsemblPlants"/>
        </authorList>
    </citation>
    <scope>IDENTIFICATION</scope>
</reference>
<keyword evidence="2" id="KW-1185">Reference proteome</keyword>